<keyword evidence="3" id="KW-1185">Reference proteome</keyword>
<dbReference type="AlphaFoldDB" id="A0AAV2GL31"/>
<accession>A0AAV2GL31</accession>
<evidence type="ECO:0000313" key="2">
    <source>
        <dbReference type="EMBL" id="CAL1411181.1"/>
    </source>
</evidence>
<evidence type="ECO:0000313" key="3">
    <source>
        <dbReference type="Proteomes" id="UP001497516"/>
    </source>
</evidence>
<evidence type="ECO:0000256" key="1">
    <source>
        <dbReference type="SAM" id="MobiDB-lite"/>
    </source>
</evidence>
<feature type="compositionally biased region" description="Basic and acidic residues" evidence="1">
    <location>
        <begin position="37"/>
        <end position="47"/>
    </location>
</feature>
<dbReference type="EMBL" id="OZ034822">
    <property type="protein sequence ID" value="CAL1411181.1"/>
    <property type="molecule type" value="Genomic_DNA"/>
</dbReference>
<feature type="compositionally biased region" description="Low complexity" evidence="1">
    <location>
        <begin position="10"/>
        <end position="26"/>
    </location>
</feature>
<feature type="region of interest" description="Disordered" evidence="1">
    <location>
        <begin position="1"/>
        <end position="47"/>
    </location>
</feature>
<organism evidence="2 3">
    <name type="scientific">Linum trigynum</name>
    <dbReference type="NCBI Taxonomy" id="586398"/>
    <lineage>
        <taxon>Eukaryota</taxon>
        <taxon>Viridiplantae</taxon>
        <taxon>Streptophyta</taxon>
        <taxon>Embryophyta</taxon>
        <taxon>Tracheophyta</taxon>
        <taxon>Spermatophyta</taxon>
        <taxon>Magnoliopsida</taxon>
        <taxon>eudicotyledons</taxon>
        <taxon>Gunneridae</taxon>
        <taxon>Pentapetalae</taxon>
        <taxon>rosids</taxon>
        <taxon>fabids</taxon>
        <taxon>Malpighiales</taxon>
        <taxon>Linaceae</taxon>
        <taxon>Linum</taxon>
    </lineage>
</organism>
<dbReference type="Proteomes" id="UP001497516">
    <property type="component" value="Chromosome 9"/>
</dbReference>
<reference evidence="2 3" key="1">
    <citation type="submission" date="2024-04" db="EMBL/GenBank/DDBJ databases">
        <authorList>
            <person name="Fracassetti M."/>
        </authorList>
    </citation>
    <scope>NUCLEOTIDE SEQUENCE [LARGE SCALE GENOMIC DNA]</scope>
</reference>
<name>A0AAV2GL31_9ROSI</name>
<gene>
    <name evidence="2" type="ORF">LTRI10_LOCUS50554</name>
</gene>
<sequence length="178" mass="19750">MEIDKDSRTLHLSSSPHLSTLLPSHPATHQSRCRKQKVGEGGRTATREEEGRRRLFIFSDLSSFHWSLILPPHPPIRRSRIQIPTFFVAIPAWLHLQTRSKRSDFFPPTIAAGVVWKKTLPPGFFSFWVFVLGGAARKGRGRGRAAEQRIGGLEIRGCGASGGEEGRSGGFVGRRGRA</sequence>
<proteinExistence type="predicted"/>
<protein>
    <submittedName>
        <fullName evidence="2">Uncharacterized protein</fullName>
    </submittedName>
</protein>